<evidence type="ECO:0000313" key="2">
    <source>
        <dbReference type="EMBL" id="KOM43195.1"/>
    </source>
</evidence>
<protein>
    <recommendedName>
        <fullName evidence="4">Secreted protein</fullName>
    </recommendedName>
</protein>
<feature type="chain" id="PRO_5005595715" description="Secreted protein" evidence="1">
    <location>
        <begin position="30"/>
        <end position="143"/>
    </location>
</feature>
<sequence length="143" mass="16130">MWFVDALLYWRKSFWGTLVVGVVLERVESTESTRPVVGEVSVVVDSKFGVSTYAFGRERERFGITEQVLGGAEVWEVRGEGVVSGKLGESGGFRGGEWRTQSTTFFFFSTTSNHLRSTPLLHTEQYTLLSSFAIFHIITRTYT</sequence>
<reference evidence="3" key="1">
    <citation type="journal article" date="2015" name="Proc. Natl. Acad. Sci. U.S.A.">
        <title>Genome sequencing of adzuki bean (Vigna angularis) provides insight into high starch and low fat accumulation and domestication.</title>
        <authorList>
            <person name="Yang K."/>
            <person name="Tian Z."/>
            <person name="Chen C."/>
            <person name="Luo L."/>
            <person name="Zhao B."/>
            <person name="Wang Z."/>
            <person name="Yu L."/>
            <person name="Li Y."/>
            <person name="Sun Y."/>
            <person name="Li W."/>
            <person name="Chen Y."/>
            <person name="Li Y."/>
            <person name="Zhang Y."/>
            <person name="Ai D."/>
            <person name="Zhao J."/>
            <person name="Shang C."/>
            <person name="Ma Y."/>
            <person name="Wu B."/>
            <person name="Wang M."/>
            <person name="Gao L."/>
            <person name="Sun D."/>
            <person name="Zhang P."/>
            <person name="Guo F."/>
            <person name="Wang W."/>
            <person name="Li Y."/>
            <person name="Wang J."/>
            <person name="Varshney R.K."/>
            <person name="Wang J."/>
            <person name="Ling H.Q."/>
            <person name="Wan P."/>
        </authorList>
    </citation>
    <scope>NUCLEOTIDE SEQUENCE</scope>
    <source>
        <strain evidence="3">cv. Jingnong 6</strain>
    </source>
</reference>
<evidence type="ECO:0000256" key="1">
    <source>
        <dbReference type="SAM" id="SignalP"/>
    </source>
</evidence>
<gene>
    <name evidence="2" type="ORF">LR48_Vigan05g079900</name>
</gene>
<organism evidence="2 3">
    <name type="scientific">Phaseolus angularis</name>
    <name type="common">Azuki bean</name>
    <name type="synonym">Vigna angularis</name>
    <dbReference type="NCBI Taxonomy" id="3914"/>
    <lineage>
        <taxon>Eukaryota</taxon>
        <taxon>Viridiplantae</taxon>
        <taxon>Streptophyta</taxon>
        <taxon>Embryophyta</taxon>
        <taxon>Tracheophyta</taxon>
        <taxon>Spermatophyta</taxon>
        <taxon>Magnoliopsida</taxon>
        <taxon>eudicotyledons</taxon>
        <taxon>Gunneridae</taxon>
        <taxon>Pentapetalae</taxon>
        <taxon>rosids</taxon>
        <taxon>fabids</taxon>
        <taxon>Fabales</taxon>
        <taxon>Fabaceae</taxon>
        <taxon>Papilionoideae</taxon>
        <taxon>50 kb inversion clade</taxon>
        <taxon>NPAAA clade</taxon>
        <taxon>indigoferoid/millettioid clade</taxon>
        <taxon>Phaseoleae</taxon>
        <taxon>Vigna</taxon>
    </lineage>
</organism>
<name>A0A0L9UJY5_PHAAN</name>
<dbReference type="Gramene" id="KOM43195">
    <property type="protein sequence ID" value="KOM43195"/>
    <property type="gene ID" value="LR48_Vigan05g079900"/>
</dbReference>
<keyword evidence="1" id="KW-0732">Signal</keyword>
<dbReference type="AlphaFoldDB" id="A0A0L9UJY5"/>
<proteinExistence type="predicted"/>
<dbReference type="EMBL" id="CM003375">
    <property type="protein sequence ID" value="KOM43195.1"/>
    <property type="molecule type" value="Genomic_DNA"/>
</dbReference>
<accession>A0A0L9UJY5</accession>
<evidence type="ECO:0008006" key="4">
    <source>
        <dbReference type="Google" id="ProtNLM"/>
    </source>
</evidence>
<dbReference type="Proteomes" id="UP000053144">
    <property type="component" value="Chromosome 5"/>
</dbReference>
<feature type="signal peptide" evidence="1">
    <location>
        <begin position="1"/>
        <end position="29"/>
    </location>
</feature>
<evidence type="ECO:0000313" key="3">
    <source>
        <dbReference type="Proteomes" id="UP000053144"/>
    </source>
</evidence>